<dbReference type="EC" id="2.5.1.145" evidence="7"/>
<feature type="transmembrane region" description="Helical" evidence="7">
    <location>
        <begin position="287"/>
        <end position="308"/>
    </location>
</feature>
<dbReference type="Proteomes" id="UP001252186">
    <property type="component" value="Unassembled WGS sequence"/>
</dbReference>
<keyword evidence="3 7" id="KW-0808">Transferase</keyword>
<dbReference type="GO" id="GO:0008961">
    <property type="term" value="F:phosphatidylglycerol-prolipoprotein diacylglyceryl transferase activity"/>
    <property type="evidence" value="ECO:0007669"/>
    <property type="project" value="UniProtKB-EC"/>
</dbReference>
<organism evidence="8 9">
    <name type="scientific">Urechidicola vernalis</name>
    <dbReference type="NCBI Taxonomy" id="3075600"/>
    <lineage>
        <taxon>Bacteria</taxon>
        <taxon>Pseudomonadati</taxon>
        <taxon>Bacteroidota</taxon>
        <taxon>Flavobacteriia</taxon>
        <taxon>Flavobacteriales</taxon>
        <taxon>Flavobacteriaceae</taxon>
        <taxon>Urechidicola</taxon>
    </lineage>
</organism>
<reference evidence="8 9" key="1">
    <citation type="submission" date="2023-09" db="EMBL/GenBank/DDBJ databases">
        <authorList>
            <person name="Rey-Velasco X."/>
        </authorList>
    </citation>
    <scope>NUCLEOTIDE SEQUENCE [LARGE SCALE GENOMIC DNA]</scope>
    <source>
        <strain evidence="8 9">P050</strain>
    </source>
</reference>
<evidence type="ECO:0000256" key="3">
    <source>
        <dbReference type="ARBA" id="ARBA00022679"/>
    </source>
</evidence>
<keyword evidence="6 7" id="KW-0472">Membrane</keyword>
<feature type="transmembrane region" description="Helical" evidence="7">
    <location>
        <begin position="256"/>
        <end position="275"/>
    </location>
</feature>
<dbReference type="HAMAP" id="MF_01147">
    <property type="entry name" value="Lgt"/>
    <property type="match status" value="1"/>
</dbReference>
<keyword evidence="2 7" id="KW-1003">Cell membrane</keyword>
<feature type="binding site" evidence="7">
    <location>
        <position position="160"/>
    </location>
    <ligand>
        <name>a 1,2-diacyl-sn-glycero-3-phospho-(1'-sn-glycerol)</name>
        <dbReference type="ChEBI" id="CHEBI:64716"/>
    </ligand>
</feature>
<keyword evidence="9" id="KW-1185">Reference proteome</keyword>
<feature type="transmembrane region" description="Helical" evidence="7">
    <location>
        <begin position="57"/>
        <end position="79"/>
    </location>
</feature>
<sequence length="314" mass="36065">MLQLAIDWNPSPELFNIGSLSIRYYGLMFVVAFLLGIQIMKKIYKNENLPVEYVDSLFMYTVIATLLGARLGDVFFYSWDYYQNNLIEILLPIKESASDSLFGIIKGYKFVGFAGLASHGAAIGIVVAMVLYRRKYNYKSLLWILDRVVISVASGAVFVRLGNLMNSEIVGKVTDSTLGFRFIRNDIGKGEAMRITGSDSYEKAYQLIANSSNYKQVLQDIPLRYPTQLFESLSYVGVFLILWYFYWKTDKKDKPGFLFGMFMILLWTVRFFIEFLKEAQVDERGEWALNTGQLLSIPMVLVGLYFVFRKVKTE</sequence>
<dbReference type="InterPro" id="IPR001640">
    <property type="entry name" value="Lgt"/>
</dbReference>
<dbReference type="RefSeq" id="WP_311591997.1">
    <property type="nucleotide sequence ID" value="NZ_JAVRHV010000001.1"/>
</dbReference>
<evidence type="ECO:0000256" key="1">
    <source>
        <dbReference type="ARBA" id="ARBA00007150"/>
    </source>
</evidence>
<dbReference type="NCBIfam" id="TIGR00544">
    <property type="entry name" value="lgt"/>
    <property type="match status" value="1"/>
</dbReference>
<dbReference type="Pfam" id="PF01790">
    <property type="entry name" value="LGT"/>
    <property type="match status" value="1"/>
</dbReference>
<comment type="pathway">
    <text evidence="7">Protein modification; lipoprotein biosynthesis (diacylglyceryl transfer).</text>
</comment>
<proteinExistence type="inferred from homology"/>
<keyword evidence="4 7" id="KW-0812">Transmembrane</keyword>
<comment type="subcellular location">
    <subcellularLocation>
        <location evidence="7">Cell membrane</location>
        <topology evidence="7">Multi-pass membrane protein</topology>
    </subcellularLocation>
</comment>
<comment type="catalytic activity">
    <reaction evidence="7">
        <text>L-cysteinyl-[prolipoprotein] + a 1,2-diacyl-sn-glycero-3-phospho-(1'-sn-glycerol) = an S-1,2-diacyl-sn-glyceryl-L-cysteinyl-[prolipoprotein] + sn-glycerol 1-phosphate + H(+)</text>
        <dbReference type="Rhea" id="RHEA:56712"/>
        <dbReference type="Rhea" id="RHEA-COMP:14679"/>
        <dbReference type="Rhea" id="RHEA-COMP:14680"/>
        <dbReference type="ChEBI" id="CHEBI:15378"/>
        <dbReference type="ChEBI" id="CHEBI:29950"/>
        <dbReference type="ChEBI" id="CHEBI:57685"/>
        <dbReference type="ChEBI" id="CHEBI:64716"/>
        <dbReference type="ChEBI" id="CHEBI:140658"/>
        <dbReference type="EC" id="2.5.1.145"/>
    </reaction>
</comment>
<evidence type="ECO:0000313" key="9">
    <source>
        <dbReference type="Proteomes" id="UP001252186"/>
    </source>
</evidence>
<dbReference type="PANTHER" id="PTHR30589">
    <property type="entry name" value="PROLIPOPROTEIN DIACYLGLYCERYL TRANSFERASE"/>
    <property type="match status" value="1"/>
</dbReference>
<evidence type="ECO:0000256" key="2">
    <source>
        <dbReference type="ARBA" id="ARBA00022475"/>
    </source>
</evidence>
<comment type="caution">
    <text evidence="8">The sequence shown here is derived from an EMBL/GenBank/DDBJ whole genome shotgun (WGS) entry which is preliminary data.</text>
</comment>
<comment type="function">
    <text evidence="7">Catalyzes the transfer of the diacylglyceryl group from phosphatidylglycerol to the sulfhydryl group of the N-terminal cysteine of a prolipoprotein, the first step in the formation of mature lipoproteins.</text>
</comment>
<evidence type="ECO:0000256" key="6">
    <source>
        <dbReference type="ARBA" id="ARBA00023136"/>
    </source>
</evidence>
<evidence type="ECO:0000256" key="7">
    <source>
        <dbReference type="HAMAP-Rule" id="MF_01147"/>
    </source>
</evidence>
<protein>
    <recommendedName>
        <fullName evidence="7">Phosphatidylglycerol--prolipoprotein diacylglyceryl transferase</fullName>
        <ecNumber evidence="7">2.5.1.145</ecNumber>
    </recommendedName>
</protein>
<evidence type="ECO:0000313" key="8">
    <source>
        <dbReference type="EMBL" id="MDT0552161.1"/>
    </source>
</evidence>
<feature type="transmembrane region" description="Helical" evidence="7">
    <location>
        <begin position="229"/>
        <end position="247"/>
    </location>
</feature>
<dbReference type="EMBL" id="JAVRHV010000001">
    <property type="protein sequence ID" value="MDT0552161.1"/>
    <property type="molecule type" value="Genomic_DNA"/>
</dbReference>
<evidence type="ECO:0000256" key="4">
    <source>
        <dbReference type="ARBA" id="ARBA00022692"/>
    </source>
</evidence>
<dbReference type="PANTHER" id="PTHR30589:SF0">
    <property type="entry name" value="PHOSPHATIDYLGLYCEROL--PROLIPOPROTEIN DIACYLGLYCERYL TRANSFERASE"/>
    <property type="match status" value="1"/>
</dbReference>
<name>A0ABU2Y2W1_9FLAO</name>
<evidence type="ECO:0000256" key="5">
    <source>
        <dbReference type="ARBA" id="ARBA00022989"/>
    </source>
</evidence>
<gene>
    <name evidence="7 8" type="primary">lgt</name>
    <name evidence="8" type="ORF">RM519_02775</name>
</gene>
<feature type="transmembrane region" description="Helical" evidence="7">
    <location>
        <begin position="20"/>
        <end position="37"/>
    </location>
</feature>
<feature type="transmembrane region" description="Helical" evidence="7">
    <location>
        <begin position="110"/>
        <end position="132"/>
    </location>
</feature>
<accession>A0ABU2Y2W1</accession>
<keyword evidence="5 7" id="KW-1133">Transmembrane helix</keyword>
<comment type="similarity">
    <text evidence="1 7">Belongs to the Lgt family.</text>
</comment>